<dbReference type="Proteomes" id="UP000035963">
    <property type="component" value="Unassembled WGS sequence"/>
</dbReference>
<dbReference type="EMBL" id="AEJF01000142">
    <property type="protein sequence ID" value="KLU23839.1"/>
    <property type="molecule type" value="Genomic_DNA"/>
</dbReference>
<feature type="compositionally biased region" description="Polar residues" evidence="1">
    <location>
        <begin position="101"/>
        <end position="110"/>
    </location>
</feature>
<organism evidence="3 4">
    <name type="scientific">Caballeronia mineralivorans PML1(12)</name>
    <dbReference type="NCBI Taxonomy" id="908627"/>
    <lineage>
        <taxon>Bacteria</taxon>
        <taxon>Pseudomonadati</taxon>
        <taxon>Pseudomonadota</taxon>
        <taxon>Betaproteobacteria</taxon>
        <taxon>Burkholderiales</taxon>
        <taxon>Burkholderiaceae</taxon>
        <taxon>Caballeronia</taxon>
    </lineage>
</organism>
<sequence>MKSSIYAVLAVSVSALTAPIISFAQQSGPITREQVRAELAQLRAAGYDGSAGDTTYPTDLQTALAKVAEQNQAMAKAAPQNSDYGTSSSGSSQAGAPQVPVDTTSLYRGQ</sequence>
<evidence type="ECO:0008006" key="5">
    <source>
        <dbReference type="Google" id="ProtNLM"/>
    </source>
</evidence>
<dbReference type="PATRIC" id="fig|908627.4.peg.5151"/>
<proteinExistence type="predicted"/>
<evidence type="ECO:0000313" key="3">
    <source>
        <dbReference type="EMBL" id="KLU23839.1"/>
    </source>
</evidence>
<dbReference type="RefSeq" id="WP_047849041.1">
    <property type="nucleotide sequence ID" value="NZ_AEJF01000142.1"/>
</dbReference>
<name>A0A0J1CTA6_9BURK</name>
<dbReference type="OrthoDB" id="9100837at2"/>
<dbReference type="Pfam" id="PF13663">
    <property type="entry name" value="DUF4148"/>
    <property type="match status" value="1"/>
</dbReference>
<feature type="compositionally biased region" description="Polar residues" evidence="1">
    <location>
        <begin position="71"/>
        <end position="86"/>
    </location>
</feature>
<evidence type="ECO:0000313" key="4">
    <source>
        <dbReference type="Proteomes" id="UP000035963"/>
    </source>
</evidence>
<keyword evidence="2" id="KW-0732">Signal</keyword>
<gene>
    <name evidence="3" type="ORF">EOS_23100</name>
</gene>
<comment type="caution">
    <text evidence="3">The sequence shown here is derived from an EMBL/GenBank/DDBJ whole genome shotgun (WGS) entry which is preliminary data.</text>
</comment>
<feature type="signal peptide" evidence="2">
    <location>
        <begin position="1"/>
        <end position="24"/>
    </location>
</feature>
<feature type="chain" id="PRO_5005249316" description="Purine nucleoside phosphorylase" evidence="2">
    <location>
        <begin position="25"/>
        <end position="110"/>
    </location>
</feature>
<dbReference type="AlphaFoldDB" id="A0A0J1CTA6"/>
<evidence type="ECO:0000256" key="1">
    <source>
        <dbReference type="SAM" id="MobiDB-lite"/>
    </source>
</evidence>
<accession>A0A0J1CTA6</accession>
<protein>
    <recommendedName>
        <fullName evidence="5">Purine nucleoside phosphorylase</fullName>
    </recommendedName>
</protein>
<keyword evidence="4" id="KW-1185">Reference proteome</keyword>
<reference evidence="3 4" key="1">
    <citation type="journal article" date="2015" name="Genome Announc.">
        <title>Draft Genome Sequence of Burkholderia sp. Strain PML1(12), an Ectomycorrhizosphere-Inhabiting Bacterium with Effective Mineral-Weathering Ability.</title>
        <authorList>
            <person name="Uroz S."/>
            <person name="Oger P."/>
        </authorList>
    </citation>
    <scope>NUCLEOTIDE SEQUENCE [LARGE SCALE GENOMIC DNA]</scope>
    <source>
        <strain evidence="4">PML1(12)</strain>
    </source>
</reference>
<feature type="region of interest" description="Disordered" evidence="1">
    <location>
        <begin position="71"/>
        <end position="110"/>
    </location>
</feature>
<evidence type="ECO:0000256" key="2">
    <source>
        <dbReference type="SAM" id="SignalP"/>
    </source>
</evidence>
<dbReference type="InterPro" id="IPR025421">
    <property type="entry name" value="DUF4148"/>
</dbReference>